<protein>
    <submittedName>
        <fullName evidence="4">Response regulator receiver protein</fullName>
    </submittedName>
</protein>
<keyword evidence="5" id="KW-1185">Reference proteome</keyword>
<dbReference type="InterPro" id="IPR001789">
    <property type="entry name" value="Sig_transdc_resp-reg_receiver"/>
</dbReference>
<evidence type="ECO:0000259" key="3">
    <source>
        <dbReference type="PROSITE" id="PS50110"/>
    </source>
</evidence>
<dbReference type="AlphaFoldDB" id="B2A048"/>
<feature type="domain" description="Response regulatory" evidence="3">
    <location>
        <begin position="5"/>
        <end position="122"/>
    </location>
</feature>
<reference evidence="4 5" key="1">
    <citation type="journal article" date="2011" name="J. Bacteriol.">
        <title>Genome sequence of the verrucomicrobium Opitutus terrae PB90-1, an abundant inhabitant of rice paddy soil ecosystems.</title>
        <authorList>
            <person name="van Passel M.W."/>
            <person name="Kant R."/>
            <person name="Palva A."/>
            <person name="Copeland A."/>
            <person name="Lucas S."/>
            <person name="Lapidus A."/>
            <person name="Glavina del Rio T."/>
            <person name="Pitluck S."/>
            <person name="Goltsman E."/>
            <person name="Clum A."/>
            <person name="Sun H."/>
            <person name="Schmutz J."/>
            <person name="Larimer F.W."/>
            <person name="Land M.L."/>
            <person name="Hauser L."/>
            <person name="Kyrpides N."/>
            <person name="Mikhailova N."/>
            <person name="Richardson P.P."/>
            <person name="Janssen P.H."/>
            <person name="de Vos W.M."/>
            <person name="Smidt H."/>
        </authorList>
    </citation>
    <scope>NUCLEOTIDE SEQUENCE [LARGE SCALE GENOMIC DNA]</scope>
    <source>
        <strain evidence="5">DSM 11246 / JCM 15787 / PB90-1</strain>
    </source>
</reference>
<dbReference type="Pfam" id="PF00072">
    <property type="entry name" value="Response_reg"/>
    <property type="match status" value="1"/>
</dbReference>
<dbReference type="InterPro" id="IPR050595">
    <property type="entry name" value="Bact_response_regulator"/>
</dbReference>
<dbReference type="CDD" id="cd00156">
    <property type="entry name" value="REC"/>
    <property type="match status" value="1"/>
</dbReference>
<evidence type="ECO:0000256" key="1">
    <source>
        <dbReference type="ARBA" id="ARBA00022553"/>
    </source>
</evidence>
<sequence length="126" mass="13819">MKPRSILIVDDDAELCEVMKQVLEDHGDRVTCAADGVQASKAIAEAGFDLVITDLIMPEKDGIQLMNEIRRKYPKIPVVAMSGGGHVPREQYLRIARGLGAHAVLEKPFANQTLIDAVEQTLPREA</sequence>
<gene>
    <name evidence="4" type="ordered locus">Oter_4110</name>
</gene>
<organism evidence="4 5">
    <name type="scientific">Opitutus terrae (strain DSM 11246 / JCM 15787 / PB90-1)</name>
    <dbReference type="NCBI Taxonomy" id="452637"/>
    <lineage>
        <taxon>Bacteria</taxon>
        <taxon>Pseudomonadati</taxon>
        <taxon>Verrucomicrobiota</taxon>
        <taxon>Opitutia</taxon>
        <taxon>Opitutales</taxon>
        <taxon>Opitutaceae</taxon>
        <taxon>Opitutus</taxon>
    </lineage>
</organism>
<dbReference type="HOGENOM" id="CLU_000445_69_8_0"/>
<feature type="modified residue" description="4-aspartylphosphate" evidence="2">
    <location>
        <position position="54"/>
    </location>
</feature>
<dbReference type="PANTHER" id="PTHR44591">
    <property type="entry name" value="STRESS RESPONSE REGULATOR PROTEIN 1"/>
    <property type="match status" value="1"/>
</dbReference>
<dbReference type="EMBL" id="CP001032">
    <property type="protein sequence ID" value="ACB77384.1"/>
    <property type="molecule type" value="Genomic_DNA"/>
</dbReference>
<dbReference type="eggNOG" id="COG2204">
    <property type="taxonomic scope" value="Bacteria"/>
</dbReference>
<dbReference type="KEGG" id="ote:Oter_4110"/>
<dbReference type="Gene3D" id="3.40.50.2300">
    <property type="match status" value="1"/>
</dbReference>
<evidence type="ECO:0000313" key="4">
    <source>
        <dbReference type="EMBL" id="ACB77384.1"/>
    </source>
</evidence>
<dbReference type="GO" id="GO:0000160">
    <property type="term" value="P:phosphorelay signal transduction system"/>
    <property type="evidence" value="ECO:0007669"/>
    <property type="project" value="InterPro"/>
</dbReference>
<dbReference type="OrthoDB" id="9797769at2"/>
<name>B2A048_OPITP</name>
<dbReference type="SUPFAM" id="SSF52172">
    <property type="entry name" value="CheY-like"/>
    <property type="match status" value="1"/>
</dbReference>
<proteinExistence type="predicted"/>
<dbReference type="InterPro" id="IPR011006">
    <property type="entry name" value="CheY-like_superfamily"/>
</dbReference>
<evidence type="ECO:0000313" key="5">
    <source>
        <dbReference type="Proteomes" id="UP000007013"/>
    </source>
</evidence>
<evidence type="ECO:0000256" key="2">
    <source>
        <dbReference type="PROSITE-ProRule" id="PRU00169"/>
    </source>
</evidence>
<dbReference type="SMART" id="SM00448">
    <property type="entry name" value="REC"/>
    <property type="match status" value="1"/>
</dbReference>
<accession>B2A048</accession>
<dbReference type="PANTHER" id="PTHR44591:SF23">
    <property type="entry name" value="CHEY SUBFAMILY"/>
    <property type="match status" value="1"/>
</dbReference>
<keyword evidence="1 2" id="KW-0597">Phosphoprotein</keyword>
<dbReference type="RefSeq" id="WP_012376912.1">
    <property type="nucleotide sequence ID" value="NC_010571.1"/>
</dbReference>
<dbReference type="Proteomes" id="UP000007013">
    <property type="component" value="Chromosome"/>
</dbReference>
<dbReference type="PROSITE" id="PS50110">
    <property type="entry name" value="RESPONSE_REGULATORY"/>
    <property type="match status" value="1"/>
</dbReference>
<dbReference type="STRING" id="452637.Oter_4110"/>